<proteinExistence type="predicted"/>
<protein>
    <submittedName>
        <fullName evidence="1">Uncharacterized protein</fullName>
    </submittedName>
</protein>
<name>A0A454CW24_VIBHA</name>
<comment type="caution">
    <text evidence="1">The sequence shown here is derived from an EMBL/GenBank/DDBJ whole genome shotgun (WGS) entry which is preliminary data.</text>
</comment>
<organism evidence="1 2">
    <name type="scientific">Vibrio harveyi</name>
    <name type="common">Beneckea harveyi</name>
    <dbReference type="NCBI Taxonomy" id="669"/>
    <lineage>
        <taxon>Bacteria</taxon>
        <taxon>Pseudomonadati</taxon>
        <taxon>Pseudomonadota</taxon>
        <taxon>Gammaproteobacteria</taxon>
        <taxon>Vibrionales</taxon>
        <taxon>Vibrionaceae</taxon>
        <taxon>Vibrio</taxon>
    </lineage>
</organism>
<dbReference type="Proteomes" id="UP000008367">
    <property type="component" value="Unassembled WGS sequence"/>
</dbReference>
<gene>
    <name evidence="1" type="ORF">VCHENC02_3709</name>
</gene>
<dbReference type="EMBL" id="AJSR01001595">
    <property type="protein sequence ID" value="EKM30571.1"/>
    <property type="molecule type" value="Genomic_DNA"/>
</dbReference>
<feature type="non-terminal residue" evidence="1">
    <location>
        <position position="47"/>
    </location>
</feature>
<dbReference type="AlphaFoldDB" id="A0A454CW24"/>
<sequence>MVIVTSWLQYTNSCVIPIPERLSGMLFERYQSEQEVADFLAFSLIFL</sequence>
<evidence type="ECO:0000313" key="1">
    <source>
        <dbReference type="EMBL" id="EKM30571.1"/>
    </source>
</evidence>
<accession>A0A454CW24</accession>
<evidence type="ECO:0000313" key="2">
    <source>
        <dbReference type="Proteomes" id="UP000008367"/>
    </source>
</evidence>
<reference evidence="1 2" key="1">
    <citation type="submission" date="2012-10" db="EMBL/GenBank/DDBJ databases">
        <title>Genome sequence of Vibrio Cholerae HENC-02.</title>
        <authorList>
            <person name="Eppinger M."/>
            <person name="Hasan N.A."/>
            <person name="Sengamalay N."/>
            <person name="Hine E."/>
            <person name="Su Q."/>
            <person name="Daugherty S.C."/>
            <person name="Young S."/>
            <person name="Sadzewicz L."/>
            <person name="Tallon L."/>
            <person name="Cebula T.A."/>
            <person name="Ravel J."/>
            <person name="Colwell R.R."/>
        </authorList>
    </citation>
    <scope>NUCLEOTIDE SEQUENCE [LARGE SCALE GENOMIC DNA]</scope>
    <source>
        <strain evidence="1 2">HENC-02</strain>
    </source>
</reference>